<dbReference type="Proteomes" id="UP001551482">
    <property type="component" value="Unassembled WGS sequence"/>
</dbReference>
<dbReference type="SUPFAM" id="SSF51735">
    <property type="entry name" value="NAD(P)-binding Rossmann-fold domains"/>
    <property type="match status" value="1"/>
</dbReference>
<evidence type="ECO:0000259" key="3">
    <source>
        <dbReference type="Pfam" id="PF13460"/>
    </source>
</evidence>
<evidence type="ECO:0000313" key="5">
    <source>
        <dbReference type="Proteomes" id="UP001551482"/>
    </source>
</evidence>
<comment type="caution">
    <text evidence="4">The sequence shown here is derived from an EMBL/GenBank/DDBJ whole genome shotgun (WGS) entry which is preliminary data.</text>
</comment>
<dbReference type="PANTHER" id="PTHR47128:SF2">
    <property type="entry name" value="PROTEIN HIGH CHLOROPHYLL FLUORESCENCE PHENOTYPE 244, CHLOROPLASTIC"/>
    <property type="match status" value="1"/>
</dbReference>
<dbReference type="PANTHER" id="PTHR47128">
    <property type="match status" value="1"/>
</dbReference>
<evidence type="ECO:0000313" key="4">
    <source>
        <dbReference type="EMBL" id="MEU8132638.1"/>
    </source>
</evidence>
<dbReference type="Pfam" id="PF13460">
    <property type="entry name" value="NAD_binding_10"/>
    <property type="match status" value="1"/>
</dbReference>
<feature type="domain" description="NAD(P)-binding" evidence="3">
    <location>
        <begin position="10"/>
        <end position="153"/>
    </location>
</feature>
<proteinExistence type="predicted"/>
<organism evidence="4 5">
    <name type="scientific">Streptodolium elevatio</name>
    <dbReference type="NCBI Taxonomy" id="3157996"/>
    <lineage>
        <taxon>Bacteria</taxon>
        <taxon>Bacillati</taxon>
        <taxon>Actinomycetota</taxon>
        <taxon>Actinomycetes</taxon>
        <taxon>Kitasatosporales</taxon>
        <taxon>Streptomycetaceae</taxon>
        <taxon>Streptodolium</taxon>
    </lineage>
</organism>
<keyword evidence="5" id="KW-1185">Reference proteome</keyword>
<dbReference type="InterPro" id="IPR044256">
    <property type="entry name" value="HCF244-like"/>
</dbReference>
<gene>
    <name evidence="4" type="ORF">AB0C36_03930</name>
</gene>
<dbReference type="EMBL" id="JBEZFP010000006">
    <property type="protein sequence ID" value="MEU8132638.1"/>
    <property type="molecule type" value="Genomic_DNA"/>
</dbReference>
<evidence type="ECO:0000256" key="1">
    <source>
        <dbReference type="ARBA" id="ARBA00022531"/>
    </source>
</evidence>
<sequence length="258" mass="28273">MTANVIMVTGATGVLGRQVLERLRRTGLPVRAMTRRTTLPDDPGVRWVTADLTTGEGVDAALEGVTTVIHCASDTRRPKHDVPGWRHLLDAAKRAGVGHIVNISIVGVDRIPYFYYKIKFEGERLLEESGVPWTNLRATQFPDLLNKAFRVLSKLPVVPVPSKTACQPVDQGEVADRLVELAQGEPAGQATEIGGPKVYDAPELARTWLAAAGKRRFVLKVRIPGKAGAAFRAGYLTTPRHATGVHTWEQYLADEVRR</sequence>
<reference evidence="4 5" key="1">
    <citation type="submission" date="2024-06" db="EMBL/GenBank/DDBJ databases">
        <title>The Natural Products Discovery Center: Release of the First 8490 Sequenced Strains for Exploring Actinobacteria Biosynthetic Diversity.</title>
        <authorList>
            <person name="Kalkreuter E."/>
            <person name="Kautsar S.A."/>
            <person name="Yang D."/>
            <person name="Bader C.D."/>
            <person name="Teijaro C.N."/>
            <person name="Fluegel L."/>
            <person name="Davis C.M."/>
            <person name="Simpson J.R."/>
            <person name="Lauterbach L."/>
            <person name="Steele A.D."/>
            <person name="Gui C."/>
            <person name="Meng S."/>
            <person name="Li G."/>
            <person name="Viehrig K."/>
            <person name="Ye F."/>
            <person name="Su P."/>
            <person name="Kiefer A.F."/>
            <person name="Nichols A."/>
            <person name="Cepeda A.J."/>
            <person name="Yan W."/>
            <person name="Fan B."/>
            <person name="Jiang Y."/>
            <person name="Adhikari A."/>
            <person name="Zheng C.-J."/>
            <person name="Schuster L."/>
            <person name="Cowan T.M."/>
            <person name="Smanski M.J."/>
            <person name="Chevrette M.G."/>
            <person name="De Carvalho L.P.S."/>
            <person name="Shen B."/>
        </authorList>
    </citation>
    <scope>NUCLEOTIDE SEQUENCE [LARGE SCALE GENOMIC DNA]</scope>
    <source>
        <strain evidence="4 5">NPDC048946</strain>
    </source>
</reference>
<dbReference type="RefSeq" id="WP_358348774.1">
    <property type="nucleotide sequence ID" value="NZ_JBEZFP010000006.1"/>
</dbReference>
<evidence type="ECO:0000256" key="2">
    <source>
        <dbReference type="ARBA" id="ARBA00023276"/>
    </source>
</evidence>
<dbReference type="Gene3D" id="3.40.50.720">
    <property type="entry name" value="NAD(P)-binding Rossmann-like Domain"/>
    <property type="match status" value="1"/>
</dbReference>
<protein>
    <submittedName>
        <fullName evidence="4">NAD(P)H-binding protein</fullName>
    </submittedName>
</protein>
<name>A0ABV3DA72_9ACTN</name>
<dbReference type="InterPro" id="IPR036291">
    <property type="entry name" value="NAD(P)-bd_dom_sf"/>
</dbReference>
<keyword evidence="2" id="KW-0604">Photosystem II</keyword>
<dbReference type="InterPro" id="IPR016040">
    <property type="entry name" value="NAD(P)-bd_dom"/>
</dbReference>
<accession>A0ABV3DA72</accession>
<keyword evidence="1" id="KW-0602">Photosynthesis</keyword>